<protein>
    <recommendedName>
        <fullName evidence="3">DUF8020 domain-containing protein</fullName>
    </recommendedName>
</protein>
<dbReference type="Pfam" id="PF26059">
    <property type="entry name" value="DUF8020"/>
    <property type="match status" value="1"/>
</dbReference>
<evidence type="ECO:0000256" key="2">
    <source>
        <dbReference type="SAM" id="SignalP"/>
    </source>
</evidence>
<feature type="transmembrane region" description="Helical" evidence="1">
    <location>
        <begin position="204"/>
        <end position="232"/>
    </location>
</feature>
<evidence type="ECO:0000256" key="1">
    <source>
        <dbReference type="SAM" id="Phobius"/>
    </source>
</evidence>
<keyword evidence="1" id="KW-0812">Transmembrane</keyword>
<dbReference type="EMBL" id="WEGI01000024">
    <property type="protein sequence ID" value="MQY31842.1"/>
    <property type="molecule type" value="Genomic_DNA"/>
</dbReference>
<keyword evidence="2" id="KW-0732">Signal</keyword>
<keyword evidence="1" id="KW-1133">Transmembrane helix</keyword>
<feature type="domain" description="DUF8020" evidence="3">
    <location>
        <begin position="38"/>
        <end position="106"/>
    </location>
</feature>
<feature type="chain" id="PRO_5038560680" description="DUF8020 domain-containing protein" evidence="2">
    <location>
        <begin position="27"/>
        <end position="249"/>
    </location>
</feature>
<dbReference type="AlphaFoldDB" id="A0A7K0E355"/>
<reference evidence="4 5" key="1">
    <citation type="submission" date="2019-10" db="EMBL/GenBank/DDBJ databases">
        <title>Nocardia macrotermitis sp. nov. and Nocardia aurantia sp. nov., isolated from the gut of fungus growing-termite Macrotermes natalensis.</title>
        <authorList>
            <person name="Benndorf R."/>
            <person name="Schwitalla J."/>
            <person name="Martin K."/>
            <person name="De Beer W."/>
            <person name="Kaster A.-K."/>
            <person name="Vollmers J."/>
            <person name="Poulsen M."/>
            <person name="Beemelmanns C."/>
        </authorList>
    </citation>
    <scope>NUCLEOTIDE SEQUENCE [LARGE SCALE GENOMIC DNA]</scope>
    <source>
        <strain evidence="4 5">RB56</strain>
    </source>
</reference>
<gene>
    <name evidence="4" type="ORF">NRB56_74530</name>
</gene>
<accession>A0A7K0E355</accession>
<keyword evidence="1" id="KW-0472">Membrane</keyword>
<organism evidence="4 5">
    <name type="scientific">Nocardia aurantia</name>
    <dbReference type="NCBI Taxonomy" id="2585199"/>
    <lineage>
        <taxon>Bacteria</taxon>
        <taxon>Bacillati</taxon>
        <taxon>Actinomycetota</taxon>
        <taxon>Actinomycetes</taxon>
        <taxon>Mycobacteriales</taxon>
        <taxon>Nocardiaceae</taxon>
        <taxon>Nocardia</taxon>
    </lineage>
</organism>
<keyword evidence="5" id="KW-1185">Reference proteome</keyword>
<feature type="transmembrane region" description="Helical" evidence="1">
    <location>
        <begin position="159"/>
        <end position="192"/>
    </location>
</feature>
<comment type="caution">
    <text evidence="4">The sequence shown here is derived from an EMBL/GenBank/DDBJ whole genome shotgun (WGS) entry which is preliminary data.</text>
</comment>
<proteinExistence type="predicted"/>
<dbReference type="Proteomes" id="UP000431401">
    <property type="component" value="Unassembled WGS sequence"/>
</dbReference>
<dbReference type="InterPro" id="IPR058333">
    <property type="entry name" value="DUF8020"/>
</dbReference>
<name>A0A7K0E355_9NOCA</name>
<evidence type="ECO:0000313" key="4">
    <source>
        <dbReference type="EMBL" id="MQY31842.1"/>
    </source>
</evidence>
<feature type="signal peptide" evidence="2">
    <location>
        <begin position="1"/>
        <end position="26"/>
    </location>
</feature>
<evidence type="ECO:0000259" key="3">
    <source>
        <dbReference type="Pfam" id="PF26059"/>
    </source>
</evidence>
<sequence length="249" mass="24607">MKNRKIAVTAAMALAATGVWSGIASAEPPASAAGGTALHYTAKIEGKSVVLSTDLGSLAVHDDRLDILDPAGSPVAGVPLVYRMDNLDHPIKAEVVDKTVVLTPDTTPAAAKPATDLPREGVVQVADGVQQIAASYPNPDARSADALGTLTQQLSVATLLSGMFGTIVGAGVGCVGGLVVGAAATAPVAWLLGAGPVASCLGGAVLFGALGAIGGTLLVGGPIAVAALFQYFQTINAPIVPPADPQPAH</sequence>
<evidence type="ECO:0000313" key="5">
    <source>
        <dbReference type="Proteomes" id="UP000431401"/>
    </source>
</evidence>